<evidence type="ECO:0000313" key="2">
    <source>
        <dbReference type="EMBL" id="MFD2159085.1"/>
    </source>
</evidence>
<dbReference type="InterPro" id="IPR052170">
    <property type="entry name" value="M29_Exopeptidase"/>
</dbReference>
<dbReference type="EMBL" id="JBHUJB010000036">
    <property type="protein sequence ID" value="MFD2159085.1"/>
    <property type="molecule type" value="Genomic_DNA"/>
</dbReference>
<dbReference type="Proteomes" id="UP001597389">
    <property type="component" value="Unassembled WGS sequence"/>
</dbReference>
<organism evidence="2 3">
    <name type="scientific">Rubritalea tangerina</name>
    <dbReference type="NCBI Taxonomy" id="430798"/>
    <lineage>
        <taxon>Bacteria</taxon>
        <taxon>Pseudomonadati</taxon>
        <taxon>Verrucomicrobiota</taxon>
        <taxon>Verrucomicrobiia</taxon>
        <taxon>Verrucomicrobiales</taxon>
        <taxon>Rubritaleaceae</taxon>
        <taxon>Rubritalea</taxon>
    </lineage>
</organism>
<evidence type="ECO:0000256" key="1">
    <source>
        <dbReference type="ARBA" id="ARBA00022723"/>
    </source>
</evidence>
<evidence type="ECO:0000313" key="3">
    <source>
        <dbReference type="Proteomes" id="UP001597389"/>
    </source>
</evidence>
<dbReference type="PANTHER" id="PTHR34448">
    <property type="entry name" value="AMINOPEPTIDASE"/>
    <property type="match status" value="1"/>
</dbReference>
<evidence type="ECO:0008006" key="4">
    <source>
        <dbReference type="Google" id="ProtNLM"/>
    </source>
</evidence>
<accession>A0ABW4ZBI1</accession>
<keyword evidence="1" id="KW-0479">Metal-binding</keyword>
<sequence>MLLPDYLSEEIMLNPEKREFPQFSVRKLMSTVFEPTAGCRVCILVDFDEPQKWIKDFAFLEVSEFSVQRKAYENFYQTFKDGVMEELGMHGGEMFSYYCTHGSNLDLRDECFNTAGEQLSLDRDIYPHYDIILCISTWSATAPLTAKCKQYGFRGATMHGMNDIILNSGLAVDYDEVSADAEKVRLAMTQADSIEIDFTLEDGRVLTAWLGLDGQEAQKSHGLCKGKAPDVANLPAGEVYFVPCDARGEFPMKYEDGTLGVLTVVDRNIVKSTLIEGNQSTIDEHNARLADDPMTGTLGELGFGTQVLPVSGQDIQDEKVLGTCHLATGRDDHLGGDIVPEMFKKHENSTHDDILFAPHKTPNFDISEVRMKRGDQEEVIIQHFRPSEYIMNALCS</sequence>
<name>A0ABW4ZBI1_9BACT</name>
<protein>
    <recommendedName>
        <fullName evidence="4">Aminopeptidase</fullName>
    </recommendedName>
</protein>
<dbReference type="RefSeq" id="WP_377089420.1">
    <property type="nucleotide sequence ID" value="NZ_JBHSJL010000014.1"/>
</dbReference>
<dbReference type="PANTHER" id="PTHR34448:SF1">
    <property type="entry name" value="BLL6088 PROTEIN"/>
    <property type="match status" value="1"/>
</dbReference>
<gene>
    <name evidence="2" type="ORF">ACFSW8_09265</name>
</gene>
<dbReference type="SUPFAM" id="SSF144052">
    <property type="entry name" value="Thermophilic metalloprotease-like"/>
    <property type="match status" value="1"/>
</dbReference>
<proteinExistence type="predicted"/>
<comment type="caution">
    <text evidence="2">The sequence shown here is derived from an EMBL/GenBank/DDBJ whole genome shotgun (WGS) entry which is preliminary data.</text>
</comment>
<reference evidence="3" key="1">
    <citation type="journal article" date="2019" name="Int. J. Syst. Evol. Microbiol.">
        <title>The Global Catalogue of Microorganisms (GCM) 10K type strain sequencing project: providing services to taxonomists for standard genome sequencing and annotation.</title>
        <authorList>
            <consortium name="The Broad Institute Genomics Platform"/>
            <consortium name="The Broad Institute Genome Sequencing Center for Infectious Disease"/>
            <person name="Wu L."/>
            <person name="Ma J."/>
        </authorList>
    </citation>
    <scope>NUCLEOTIDE SEQUENCE [LARGE SCALE GENOMIC DNA]</scope>
    <source>
        <strain evidence="3">CCUG 57942</strain>
    </source>
</reference>
<keyword evidence="3" id="KW-1185">Reference proteome</keyword>